<feature type="domain" description="WW" evidence="1">
    <location>
        <begin position="39"/>
        <end position="72"/>
    </location>
</feature>
<proteinExistence type="predicted"/>
<evidence type="ECO:0008006" key="5">
    <source>
        <dbReference type="Google" id="ProtNLM"/>
    </source>
</evidence>
<dbReference type="SMART" id="SM00456">
    <property type="entry name" value="WW"/>
    <property type="match status" value="2"/>
</dbReference>
<protein>
    <recommendedName>
        <fullName evidence="5">Pre-mRNA-processing protein PRP40</fullName>
    </recommendedName>
</protein>
<dbReference type="PANTHER" id="PTHR11864">
    <property type="entry name" value="PRE-MRNA-PROCESSING PROTEIN PRP40"/>
    <property type="match status" value="1"/>
</dbReference>
<dbReference type="InterPro" id="IPR036517">
    <property type="entry name" value="FF_domain_sf"/>
</dbReference>
<dbReference type="PROSITE" id="PS50020">
    <property type="entry name" value="WW_DOMAIN_2"/>
    <property type="match status" value="2"/>
</dbReference>
<dbReference type="InterPro" id="IPR001202">
    <property type="entry name" value="WW_dom"/>
</dbReference>
<keyword evidence="4" id="KW-1185">Reference proteome</keyword>
<accession>A0A376BBV7</accession>
<evidence type="ECO:0000259" key="2">
    <source>
        <dbReference type="PROSITE" id="PS51676"/>
    </source>
</evidence>
<dbReference type="GO" id="GO:0045292">
    <property type="term" value="P:mRNA cis splicing, via spliceosome"/>
    <property type="evidence" value="ECO:0007669"/>
    <property type="project" value="InterPro"/>
</dbReference>
<dbReference type="InterPro" id="IPR002713">
    <property type="entry name" value="FF_domain"/>
</dbReference>
<dbReference type="PROSITE" id="PS01159">
    <property type="entry name" value="WW_DOMAIN_1"/>
    <property type="match status" value="2"/>
</dbReference>
<dbReference type="AlphaFoldDB" id="A0A376BBV7"/>
<dbReference type="VEuPathDB" id="FungiDB:SCODWIG_03940"/>
<dbReference type="Gene3D" id="2.20.70.10">
    <property type="match status" value="2"/>
</dbReference>
<dbReference type="Pfam" id="PF00397">
    <property type="entry name" value="WW"/>
    <property type="match status" value="1"/>
</dbReference>
<dbReference type="InterPro" id="IPR039726">
    <property type="entry name" value="Prp40-like"/>
</dbReference>
<dbReference type="PROSITE" id="PS51676">
    <property type="entry name" value="FF"/>
    <property type="match status" value="1"/>
</dbReference>
<evidence type="ECO:0000313" key="4">
    <source>
        <dbReference type="Proteomes" id="UP000262825"/>
    </source>
</evidence>
<dbReference type="EMBL" id="UFAJ01001221">
    <property type="protein sequence ID" value="SSD62178.1"/>
    <property type="molecule type" value="Genomic_DNA"/>
</dbReference>
<dbReference type="GO" id="GO:0005685">
    <property type="term" value="C:U1 snRNP"/>
    <property type="evidence" value="ECO:0007669"/>
    <property type="project" value="TreeGrafter"/>
</dbReference>
<gene>
    <name evidence="3" type="ORF">SCODWIG_03940</name>
</gene>
<evidence type="ECO:0000313" key="3">
    <source>
        <dbReference type="EMBL" id="SSD62178.1"/>
    </source>
</evidence>
<dbReference type="GO" id="GO:0003723">
    <property type="term" value="F:RNA binding"/>
    <property type="evidence" value="ECO:0007669"/>
    <property type="project" value="TreeGrafter"/>
</dbReference>
<dbReference type="GO" id="GO:0071004">
    <property type="term" value="C:U2-type prespliceosome"/>
    <property type="evidence" value="ECO:0007669"/>
    <property type="project" value="TreeGrafter"/>
</dbReference>
<dbReference type="SUPFAM" id="SSF81698">
    <property type="entry name" value="FF domain"/>
    <property type="match status" value="2"/>
</dbReference>
<dbReference type="SUPFAM" id="SSF51045">
    <property type="entry name" value="WW domain"/>
    <property type="match status" value="2"/>
</dbReference>
<feature type="domain" description="FF" evidence="2">
    <location>
        <begin position="189"/>
        <end position="250"/>
    </location>
</feature>
<organism evidence="3 4">
    <name type="scientific">Saccharomycodes ludwigii</name>
    <dbReference type="NCBI Taxonomy" id="36035"/>
    <lineage>
        <taxon>Eukaryota</taxon>
        <taxon>Fungi</taxon>
        <taxon>Dikarya</taxon>
        <taxon>Ascomycota</taxon>
        <taxon>Saccharomycotina</taxon>
        <taxon>Saccharomycetes</taxon>
        <taxon>Saccharomycodales</taxon>
        <taxon>Saccharomycodaceae</taxon>
        <taxon>Saccharomycodes</taxon>
    </lineage>
</organism>
<dbReference type="Pfam" id="PF01846">
    <property type="entry name" value="FF"/>
    <property type="match status" value="2"/>
</dbReference>
<dbReference type="Gene3D" id="1.10.10.440">
    <property type="entry name" value="FF domain"/>
    <property type="match status" value="2"/>
</dbReference>
<name>A0A376BBV7_9ASCO</name>
<dbReference type="Proteomes" id="UP000262825">
    <property type="component" value="Unassembled WGS sequence"/>
</dbReference>
<feature type="domain" description="WW" evidence="1">
    <location>
        <begin position="1"/>
        <end position="30"/>
    </location>
</feature>
<sequence>MSVWKTATDGKRPYYYRTDTGETTWIKPVDLYLTEEEKLLLKHGWRIFTTKEGKVYYSNSKTNKSSWTIPNLDIATGHTRIEKKSQPIKATLDTNLQLKTNIQEFKNNSKLLNLEKNKSIDEAERLFMEMLKENDVDSTWSFKKIITDLSCSDPRYWVVDDDPLWKKAIFEKYLNTRTEDQLLEEHNAISKFKPAFIAMLESYGDNDKKKIKYYSSWRTVKRLIANEPIYKHSVVSEKIKRETFNEYIATLKSNHDTEMENKRERAIKELTNYLSKIIKDKGILDWKILESQYLFENNQRYLQNKNFSNLTKLDVLTLYLNLIEDENHSKLQKLNELKKKNFTQIGRAHV</sequence>
<dbReference type="SMART" id="SM00441">
    <property type="entry name" value="FF"/>
    <property type="match status" value="2"/>
</dbReference>
<dbReference type="CDD" id="cd00201">
    <property type="entry name" value="WW"/>
    <property type="match status" value="2"/>
</dbReference>
<reference evidence="4" key="1">
    <citation type="submission" date="2018-06" db="EMBL/GenBank/DDBJ databases">
        <authorList>
            <person name="Guldener U."/>
        </authorList>
    </citation>
    <scope>NUCLEOTIDE SEQUENCE [LARGE SCALE GENOMIC DNA]</scope>
    <source>
        <strain evidence="4">UTAD17</strain>
    </source>
</reference>
<dbReference type="InterPro" id="IPR036020">
    <property type="entry name" value="WW_dom_sf"/>
</dbReference>
<dbReference type="PANTHER" id="PTHR11864:SF0">
    <property type="entry name" value="PRP40 PRE-MRNA PROCESSING FACTOR 40 HOMOLOG A (YEAST)"/>
    <property type="match status" value="1"/>
</dbReference>
<evidence type="ECO:0000259" key="1">
    <source>
        <dbReference type="PROSITE" id="PS50020"/>
    </source>
</evidence>